<dbReference type="Pfam" id="PF02643">
    <property type="entry name" value="DUF192"/>
    <property type="match status" value="1"/>
</dbReference>
<dbReference type="OrthoDB" id="9813379at2"/>
<organism evidence="2 3">
    <name type="scientific">Paracandidimonas soli</name>
    <dbReference type="NCBI Taxonomy" id="1917182"/>
    <lineage>
        <taxon>Bacteria</taxon>
        <taxon>Pseudomonadati</taxon>
        <taxon>Pseudomonadota</taxon>
        <taxon>Betaproteobacteria</taxon>
        <taxon>Burkholderiales</taxon>
        <taxon>Alcaligenaceae</taxon>
        <taxon>Paracandidimonas</taxon>
    </lineage>
</organism>
<dbReference type="Proteomes" id="UP000294692">
    <property type="component" value="Unassembled WGS sequence"/>
</dbReference>
<proteinExistence type="predicted"/>
<feature type="transmembrane region" description="Helical" evidence="1">
    <location>
        <begin position="29"/>
        <end position="50"/>
    </location>
</feature>
<protein>
    <submittedName>
        <fullName evidence="2">Uncharacterized protein DUF192 probably involved in sugar metabolism</fullName>
    </submittedName>
</protein>
<dbReference type="AlphaFoldDB" id="A0A4R3VDB0"/>
<keyword evidence="1" id="KW-1133">Transmembrane helix</keyword>
<comment type="caution">
    <text evidence="2">The sequence shown here is derived from an EMBL/GenBank/DDBJ whole genome shotgun (WGS) entry which is preliminary data.</text>
</comment>
<dbReference type="Gene3D" id="2.60.120.1140">
    <property type="entry name" value="Protein of unknown function DUF192"/>
    <property type="match status" value="1"/>
</dbReference>
<dbReference type="InterPro" id="IPR003795">
    <property type="entry name" value="DUF192"/>
</dbReference>
<dbReference type="InterPro" id="IPR038695">
    <property type="entry name" value="Saro_0823-like_sf"/>
</dbReference>
<keyword evidence="1" id="KW-0812">Transmembrane</keyword>
<reference evidence="2 3" key="1">
    <citation type="submission" date="2019-03" db="EMBL/GenBank/DDBJ databases">
        <title>Genomic Encyclopedia of Type Strains, Phase IV (KMG-IV): sequencing the most valuable type-strain genomes for metagenomic binning, comparative biology and taxonomic classification.</title>
        <authorList>
            <person name="Goeker M."/>
        </authorList>
    </citation>
    <scope>NUCLEOTIDE SEQUENCE [LARGE SCALE GENOMIC DNA]</scope>
    <source>
        <strain evidence="2 3">DSM 100048</strain>
    </source>
</reference>
<accession>A0A4R3VDB0</accession>
<keyword evidence="3" id="KW-1185">Reference proteome</keyword>
<evidence type="ECO:0000256" key="1">
    <source>
        <dbReference type="SAM" id="Phobius"/>
    </source>
</evidence>
<name>A0A4R3VDB0_9BURK</name>
<sequence length="120" mass="14058">MRLRLLSSFRQRLLGLHACSEPAEHEGVWLVPCAAIHTFLLPYAVDVLFLDSAYRVMGRRHELPPNRMAWHWGAASVVELPGGYCRRHPDHAFRVREAAMAMRPITDRRYRPGDSWRRRR</sequence>
<dbReference type="EMBL" id="SMBX01000002">
    <property type="protein sequence ID" value="TCV01863.1"/>
    <property type="molecule type" value="Genomic_DNA"/>
</dbReference>
<evidence type="ECO:0000313" key="2">
    <source>
        <dbReference type="EMBL" id="TCV01863.1"/>
    </source>
</evidence>
<keyword evidence="1" id="KW-0472">Membrane</keyword>
<dbReference type="RefSeq" id="WP_132474718.1">
    <property type="nucleotide sequence ID" value="NZ_JBHRVM010000001.1"/>
</dbReference>
<evidence type="ECO:0000313" key="3">
    <source>
        <dbReference type="Proteomes" id="UP000294692"/>
    </source>
</evidence>
<gene>
    <name evidence="2" type="ORF">EV686_102578</name>
</gene>